<accession>A0A174P823</accession>
<organism evidence="1 2">
    <name type="scientific">Bacteroides thetaiotaomicron</name>
    <dbReference type="NCBI Taxonomy" id="818"/>
    <lineage>
        <taxon>Bacteria</taxon>
        <taxon>Pseudomonadati</taxon>
        <taxon>Bacteroidota</taxon>
        <taxon>Bacteroidia</taxon>
        <taxon>Bacteroidales</taxon>
        <taxon>Bacteroidaceae</taxon>
        <taxon>Bacteroides</taxon>
    </lineage>
</organism>
<name>A0A174P823_BACT4</name>
<gene>
    <name evidence="1" type="ORF">ERS852557_00978</name>
</gene>
<proteinExistence type="predicted"/>
<reference evidence="1 2" key="1">
    <citation type="submission" date="2015-09" db="EMBL/GenBank/DDBJ databases">
        <authorList>
            <consortium name="Pathogen Informatics"/>
        </authorList>
    </citation>
    <scope>NUCLEOTIDE SEQUENCE [LARGE SCALE GENOMIC DNA]</scope>
    <source>
        <strain evidence="1 2">2789STDY5834945</strain>
    </source>
</reference>
<dbReference type="AlphaFoldDB" id="A0A174P823"/>
<dbReference type="Proteomes" id="UP000095541">
    <property type="component" value="Unassembled WGS sequence"/>
</dbReference>
<evidence type="ECO:0000313" key="2">
    <source>
        <dbReference type="Proteomes" id="UP000095541"/>
    </source>
</evidence>
<dbReference type="RefSeq" id="WP_055217298.1">
    <property type="nucleotide sequence ID" value="NZ_CP103238.1"/>
</dbReference>
<dbReference type="EMBL" id="CZBI01000001">
    <property type="protein sequence ID" value="CUP54960.1"/>
    <property type="molecule type" value="Genomic_DNA"/>
</dbReference>
<protein>
    <submittedName>
        <fullName evidence="1">Uncharacterized protein</fullName>
    </submittedName>
</protein>
<evidence type="ECO:0000313" key="1">
    <source>
        <dbReference type="EMBL" id="CUP54960.1"/>
    </source>
</evidence>
<sequence>MKSILGVIVLLLLSFLIGSNKPVDTACSLPDISEWSVANSDICLKVKGDSLFWTMKSDKSDIPSITASARYNLLSSGKINLIYSLPLLSQDVPYIYGEKNARLHQHMVHASICRLKDDKLVFYSSENDSIIFYRKN</sequence>